<name>A0A562RY63_9BACT</name>
<dbReference type="Proteomes" id="UP000318307">
    <property type="component" value="Unassembled WGS sequence"/>
</dbReference>
<evidence type="ECO:0008006" key="4">
    <source>
        <dbReference type="Google" id="ProtNLM"/>
    </source>
</evidence>
<proteinExistence type="predicted"/>
<keyword evidence="1" id="KW-0812">Transmembrane</keyword>
<dbReference type="InterPro" id="IPR022584">
    <property type="entry name" value="DUF2937"/>
</dbReference>
<evidence type="ECO:0000313" key="3">
    <source>
        <dbReference type="Proteomes" id="UP000318307"/>
    </source>
</evidence>
<dbReference type="EMBL" id="VLLC01000007">
    <property type="protein sequence ID" value="TWI73997.1"/>
    <property type="molecule type" value="Genomic_DNA"/>
</dbReference>
<protein>
    <recommendedName>
        <fullName evidence="4">DUF2937 family protein</fullName>
    </recommendedName>
</protein>
<dbReference type="Pfam" id="PF11157">
    <property type="entry name" value="DUF2937"/>
    <property type="match status" value="1"/>
</dbReference>
<keyword evidence="1" id="KW-1133">Transmembrane helix</keyword>
<keyword evidence="1" id="KW-0472">Membrane</keyword>
<evidence type="ECO:0000256" key="1">
    <source>
        <dbReference type="SAM" id="Phobius"/>
    </source>
</evidence>
<keyword evidence="3" id="KW-1185">Reference proteome</keyword>
<organism evidence="2 3">
    <name type="scientific">Desulfobotulus alkaliphilus</name>
    <dbReference type="NCBI Taxonomy" id="622671"/>
    <lineage>
        <taxon>Bacteria</taxon>
        <taxon>Pseudomonadati</taxon>
        <taxon>Thermodesulfobacteriota</taxon>
        <taxon>Desulfobacteria</taxon>
        <taxon>Desulfobacterales</taxon>
        <taxon>Desulfobacteraceae</taxon>
        <taxon>Desulfobotulus</taxon>
    </lineage>
</organism>
<evidence type="ECO:0000313" key="2">
    <source>
        <dbReference type="EMBL" id="TWI73997.1"/>
    </source>
</evidence>
<feature type="transmembrane region" description="Helical" evidence="1">
    <location>
        <begin position="7"/>
        <end position="28"/>
    </location>
</feature>
<gene>
    <name evidence="2" type="ORF">LZ24_01227</name>
</gene>
<accession>A0A562RY63</accession>
<reference evidence="2 3" key="1">
    <citation type="submission" date="2019-07" db="EMBL/GenBank/DDBJ databases">
        <title>Genome sequencing of 100 strains of the haloalkaliphilic chemolithoautotrophic sulfur-oxidizing bacterium Thioalkalivibrio.</title>
        <authorList>
            <person name="Muyzer G."/>
        </authorList>
    </citation>
    <scope>NUCLEOTIDE SEQUENCE [LARGE SCALE GENOMIC DNA]</scope>
    <source>
        <strain evidence="2 3">ASO4-4</strain>
    </source>
</reference>
<feature type="transmembrane region" description="Helical" evidence="1">
    <location>
        <begin position="137"/>
        <end position="163"/>
    </location>
</feature>
<dbReference type="AlphaFoldDB" id="A0A562RY63"/>
<sequence length="177" mass="19968">MIVRLYAYARLLLFMGGVLLGVQIPGFLDAYGKSLESRLQESMRSLALFQRDADRYFEGDLGRLIDHYEKTGDPVFRDGGANIAAIRERKKLLENALIDFRKSGFNAICHLILRPVKDVRDSVFETYTHVIRLDRDAVFAGLATGLLTALFPEMLLSVFLVFFGKLRKGAGKKHSLI</sequence>
<comment type="caution">
    <text evidence="2">The sequence shown here is derived from an EMBL/GenBank/DDBJ whole genome shotgun (WGS) entry which is preliminary data.</text>
</comment>
<dbReference type="OrthoDB" id="7021410at2"/>